<dbReference type="Pfam" id="PF00440">
    <property type="entry name" value="TetR_N"/>
    <property type="match status" value="1"/>
</dbReference>
<dbReference type="EMBL" id="QEOB01000002">
    <property type="protein sequence ID" value="PVX86367.1"/>
    <property type="molecule type" value="Genomic_DNA"/>
</dbReference>
<protein>
    <submittedName>
        <fullName evidence="7">TetR family transcriptional regulator</fullName>
    </submittedName>
</protein>
<dbReference type="Gene3D" id="1.10.10.60">
    <property type="entry name" value="Homeodomain-like"/>
    <property type="match status" value="1"/>
</dbReference>
<dbReference type="InterPro" id="IPR023772">
    <property type="entry name" value="DNA-bd_HTH_TetR-type_CS"/>
</dbReference>
<keyword evidence="3 5" id="KW-0238">DNA-binding</keyword>
<reference evidence="7 8" key="1">
    <citation type="submission" date="2018-05" db="EMBL/GenBank/DDBJ databases">
        <title>Genomic Encyclopedia of Type Strains, Phase IV (KMG-V): Genome sequencing to study the core and pangenomes of soil and plant-associated prokaryotes.</title>
        <authorList>
            <person name="Whitman W."/>
        </authorList>
    </citation>
    <scope>NUCLEOTIDE SEQUENCE [LARGE SCALE GENOMIC DNA]</scope>
    <source>
        <strain evidence="7 8">SCZa-39</strain>
    </source>
</reference>
<evidence type="ECO:0000313" key="8">
    <source>
        <dbReference type="Proteomes" id="UP000245712"/>
    </source>
</evidence>
<dbReference type="Gene3D" id="1.10.357.10">
    <property type="entry name" value="Tetracycline Repressor, domain 2"/>
    <property type="match status" value="1"/>
</dbReference>
<evidence type="ECO:0000256" key="1">
    <source>
        <dbReference type="ARBA" id="ARBA00022491"/>
    </source>
</evidence>
<keyword evidence="8" id="KW-1185">Reference proteome</keyword>
<evidence type="ECO:0000259" key="6">
    <source>
        <dbReference type="PROSITE" id="PS50977"/>
    </source>
</evidence>
<dbReference type="PANTHER" id="PTHR47506">
    <property type="entry name" value="TRANSCRIPTIONAL REGULATORY PROTEIN"/>
    <property type="match status" value="1"/>
</dbReference>
<dbReference type="InterPro" id="IPR036271">
    <property type="entry name" value="Tet_transcr_reg_TetR-rel_C_sf"/>
</dbReference>
<evidence type="ECO:0000256" key="2">
    <source>
        <dbReference type="ARBA" id="ARBA00023015"/>
    </source>
</evidence>
<organism evidence="7 8">
    <name type="scientific">Paraburkholderia unamae</name>
    <dbReference type="NCBI Taxonomy" id="219649"/>
    <lineage>
        <taxon>Bacteria</taxon>
        <taxon>Pseudomonadati</taxon>
        <taxon>Pseudomonadota</taxon>
        <taxon>Betaproteobacteria</taxon>
        <taxon>Burkholderiales</taxon>
        <taxon>Burkholderiaceae</taxon>
        <taxon>Paraburkholderia</taxon>
    </lineage>
</organism>
<proteinExistence type="predicted"/>
<evidence type="ECO:0000256" key="5">
    <source>
        <dbReference type="PROSITE-ProRule" id="PRU00335"/>
    </source>
</evidence>
<dbReference type="PROSITE" id="PS01081">
    <property type="entry name" value="HTH_TETR_1"/>
    <property type="match status" value="1"/>
</dbReference>
<dbReference type="InterPro" id="IPR001647">
    <property type="entry name" value="HTH_TetR"/>
</dbReference>
<keyword evidence="4" id="KW-0804">Transcription</keyword>
<accession>A0ABX5KY67</accession>
<gene>
    <name evidence="7" type="ORF">C7402_102203</name>
</gene>
<feature type="DNA-binding region" description="H-T-H motif" evidence="5">
    <location>
        <begin position="29"/>
        <end position="48"/>
    </location>
</feature>
<dbReference type="PANTHER" id="PTHR47506:SF1">
    <property type="entry name" value="HTH-TYPE TRANSCRIPTIONAL REGULATOR YJDC"/>
    <property type="match status" value="1"/>
</dbReference>
<dbReference type="PROSITE" id="PS50977">
    <property type="entry name" value="HTH_TETR_2"/>
    <property type="match status" value="1"/>
</dbReference>
<dbReference type="SUPFAM" id="SSF48498">
    <property type="entry name" value="Tetracyclin repressor-like, C-terminal domain"/>
    <property type="match status" value="1"/>
</dbReference>
<sequence length="216" mass="23497">MGRPREFDESQVLDAACAAFWTHGYEATSTRELVKVTGLTQPSLYNAFGDKRALFLRVIEHYLDRTLRERIARLEASASPGTAITAFFGEIVQRSLDDGDQRGCLMVNSALEATPEDETLRAAITAEFTQIRDFFLRCLEAGQRSGEILRTVAADVAAQHLLAVLLGLRVIARVHPEPDWLVGAVSPALTLLGLLPAAGRERPAAKQAAKQGAARA</sequence>
<keyword evidence="2" id="KW-0805">Transcription regulation</keyword>
<dbReference type="InterPro" id="IPR011075">
    <property type="entry name" value="TetR_C"/>
</dbReference>
<evidence type="ECO:0000256" key="4">
    <source>
        <dbReference type="ARBA" id="ARBA00023163"/>
    </source>
</evidence>
<evidence type="ECO:0000256" key="3">
    <source>
        <dbReference type="ARBA" id="ARBA00023125"/>
    </source>
</evidence>
<evidence type="ECO:0000313" key="7">
    <source>
        <dbReference type="EMBL" id="PVX86367.1"/>
    </source>
</evidence>
<dbReference type="SUPFAM" id="SSF46689">
    <property type="entry name" value="Homeodomain-like"/>
    <property type="match status" value="1"/>
</dbReference>
<feature type="domain" description="HTH tetR-type" evidence="6">
    <location>
        <begin position="6"/>
        <end position="66"/>
    </location>
</feature>
<dbReference type="Proteomes" id="UP000245712">
    <property type="component" value="Unassembled WGS sequence"/>
</dbReference>
<name>A0ABX5KY67_9BURK</name>
<dbReference type="RefSeq" id="WP_116609806.1">
    <property type="nucleotide sequence ID" value="NZ_CAJZAT010000181.1"/>
</dbReference>
<dbReference type="InterPro" id="IPR009057">
    <property type="entry name" value="Homeodomain-like_sf"/>
</dbReference>
<keyword evidence="1" id="KW-0678">Repressor</keyword>
<comment type="caution">
    <text evidence="7">The sequence shown here is derived from an EMBL/GenBank/DDBJ whole genome shotgun (WGS) entry which is preliminary data.</text>
</comment>
<dbReference type="Pfam" id="PF16925">
    <property type="entry name" value="TetR_C_13"/>
    <property type="match status" value="1"/>
</dbReference>